<feature type="compositionally biased region" description="Polar residues" evidence="4">
    <location>
        <begin position="23"/>
        <end position="32"/>
    </location>
</feature>
<dbReference type="STRING" id="1314674.A0A0D7BMK0"/>
<dbReference type="InterPro" id="IPR011006">
    <property type="entry name" value="CheY-like_superfamily"/>
</dbReference>
<feature type="modified residue" description="4-aspartylphosphate" evidence="3">
    <location>
        <position position="689"/>
    </location>
</feature>
<dbReference type="Pfam" id="PF00072">
    <property type="entry name" value="Response_reg"/>
    <property type="match status" value="1"/>
</dbReference>
<dbReference type="SUPFAM" id="SSF52172">
    <property type="entry name" value="CheY-like"/>
    <property type="match status" value="1"/>
</dbReference>
<dbReference type="AlphaFoldDB" id="A0A0D7BMK0"/>
<protein>
    <recommendedName>
        <fullName evidence="5">Response regulatory domain-containing protein</fullName>
    </recommendedName>
</protein>
<keyword evidence="2" id="KW-0902">Two-component regulatory system</keyword>
<evidence type="ECO:0000256" key="3">
    <source>
        <dbReference type="PROSITE-ProRule" id="PRU00169"/>
    </source>
</evidence>
<dbReference type="FunFam" id="3.40.50.2300:FF:000146">
    <property type="entry name" value="Putative two-component response regulator SSK1p"/>
    <property type="match status" value="1"/>
</dbReference>
<keyword evidence="1 3" id="KW-0597">Phosphoprotein</keyword>
<evidence type="ECO:0000313" key="7">
    <source>
        <dbReference type="Proteomes" id="UP000054007"/>
    </source>
</evidence>
<dbReference type="InterPro" id="IPR050956">
    <property type="entry name" value="2C_system_His_kinase"/>
</dbReference>
<feature type="domain" description="Response regulatory" evidence="5">
    <location>
        <begin position="640"/>
        <end position="789"/>
    </location>
</feature>
<evidence type="ECO:0000313" key="6">
    <source>
        <dbReference type="EMBL" id="KIY71778.1"/>
    </source>
</evidence>
<feature type="compositionally biased region" description="Polar residues" evidence="4">
    <location>
        <begin position="467"/>
        <end position="494"/>
    </location>
</feature>
<keyword evidence="7" id="KW-1185">Reference proteome</keyword>
<feature type="compositionally biased region" description="Basic residues" evidence="4">
    <location>
        <begin position="885"/>
        <end position="897"/>
    </location>
</feature>
<feature type="region of interest" description="Disordered" evidence="4">
    <location>
        <begin position="1"/>
        <end position="40"/>
    </location>
</feature>
<evidence type="ECO:0000256" key="4">
    <source>
        <dbReference type="SAM" id="MobiDB-lite"/>
    </source>
</evidence>
<dbReference type="EMBL" id="KN880450">
    <property type="protein sequence ID" value="KIY71778.1"/>
    <property type="molecule type" value="Genomic_DNA"/>
</dbReference>
<dbReference type="CDD" id="cd17546">
    <property type="entry name" value="REC_hyHK_CKI1_RcsC-like"/>
    <property type="match status" value="1"/>
</dbReference>
<organism evidence="6 7">
    <name type="scientific">Cylindrobasidium torrendii FP15055 ss-10</name>
    <dbReference type="NCBI Taxonomy" id="1314674"/>
    <lineage>
        <taxon>Eukaryota</taxon>
        <taxon>Fungi</taxon>
        <taxon>Dikarya</taxon>
        <taxon>Basidiomycota</taxon>
        <taxon>Agaricomycotina</taxon>
        <taxon>Agaricomycetes</taxon>
        <taxon>Agaricomycetidae</taxon>
        <taxon>Agaricales</taxon>
        <taxon>Marasmiineae</taxon>
        <taxon>Physalacriaceae</taxon>
        <taxon>Cylindrobasidium</taxon>
    </lineage>
</organism>
<dbReference type="SMART" id="SM00448">
    <property type="entry name" value="REC"/>
    <property type="match status" value="1"/>
</dbReference>
<dbReference type="OrthoDB" id="21225at2759"/>
<dbReference type="Gene3D" id="3.40.50.2300">
    <property type="match status" value="1"/>
</dbReference>
<dbReference type="GO" id="GO:0000156">
    <property type="term" value="F:phosphorelay response regulator activity"/>
    <property type="evidence" value="ECO:0007669"/>
    <property type="project" value="UniProtKB-ARBA"/>
</dbReference>
<evidence type="ECO:0000256" key="2">
    <source>
        <dbReference type="ARBA" id="ARBA00023012"/>
    </source>
</evidence>
<feature type="region of interest" description="Disordered" evidence="4">
    <location>
        <begin position="720"/>
        <end position="742"/>
    </location>
</feature>
<feature type="compositionally biased region" description="Low complexity" evidence="4">
    <location>
        <begin position="565"/>
        <end position="575"/>
    </location>
</feature>
<feature type="region of interest" description="Disordered" evidence="4">
    <location>
        <begin position="556"/>
        <end position="575"/>
    </location>
</feature>
<feature type="compositionally biased region" description="Low complexity" evidence="4">
    <location>
        <begin position="729"/>
        <end position="742"/>
    </location>
</feature>
<proteinExistence type="predicted"/>
<name>A0A0D7BMK0_9AGAR</name>
<dbReference type="PROSITE" id="PS50110">
    <property type="entry name" value="RESPONSE_REGULATORY"/>
    <property type="match status" value="1"/>
</dbReference>
<dbReference type="Proteomes" id="UP000054007">
    <property type="component" value="Unassembled WGS sequence"/>
</dbReference>
<evidence type="ECO:0000259" key="5">
    <source>
        <dbReference type="PROSITE" id="PS50110"/>
    </source>
</evidence>
<sequence>MTPINGHSHHHSRVKGSFAGKQYGQSPPSGASTMPDGRRFPQRDAWLSELSQELTSITKVVLDSLEQVAPTQVIEHGREQFAGCSVSVPAPTLTAMYAALRMLQEVAENVPAFMQPLGHRDALHEVVEDVFDIDDLLQTVGDTLSGLAATKGVELVIYHGDDSHTKDGSQTIKAVDSRSVYVQGNETGLLFVLVHIVFRTLIIADKGDSIELGLFIDTANDSYNTPVRCTVDIAHKFSGRDHRPIPNFETSFLLRLLDNTNAELRLDSLFRPQCVFGRACELAFTLSSVPPPEDIVELPRSFHDEKVSVTLFTRDLSTEPLMSSLQLWGIDYTVVGRKDISNMPPERPEGYRPFLLIDDDLDILKQQINLCVRPPQTKRPAIHRVQSSNNVTPRQPSYSNLCNTTIVFLSSLANFKFAKETIRASLPSASFAFLPEVIIVPKPIGPRRLLTLLHTAIHKPTVDPSFHPNTASPNHSSTSGLPTPGIASSPSSESKLARPASARSNSDRSVSAIKENIPLGSPRSPQNEYFPQKICDNNPLTGIRIQDAEGASHGLYFNPKVKSQPPSAASSPAAVPPVSLNETFASMQDLRVAMPDHDSFLRGLPSPLEQIYLTRRTTTPHGSATTPRLVQEHNVVPPIKVLVVDDNIINRNYCKKALEKIGVASEMAVNGREALDKWRTGEFHMILMDIQMPVMSGLDATKHIRREEKEMALAGFPRGTPVTEMLHAPPRSSSSESSPTPYPSSVVIVALTASSDEKDRVEALAAGCNDFLTKPVSKVWLEGKVTEWGSIKALQQWAPPQLPETVMIAQEVRASSVAARLVPPTERRTPSPGQSKRRISVLALDEPSTPVNGRSPMATSSHVQEPTLSAPFPEDDGTWAEGPKSKNRRITGPHRRK</sequence>
<dbReference type="PANTHER" id="PTHR43719:SF28">
    <property type="entry name" value="PEROXIDE STRESS-ACTIVATED HISTIDINE KINASE MAK1-RELATED"/>
    <property type="match status" value="1"/>
</dbReference>
<feature type="region of interest" description="Disordered" evidence="4">
    <location>
        <begin position="819"/>
        <end position="897"/>
    </location>
</feature>
<reference evidence="6 7" key="1">
    <citation type="journal article" date="2015" name="Fungal Genet. Biol.">
        <title>Evolution of novel wood decay mechanisms in Agaricales revealed by the genome sequences of Fistulina hepatica and Cylindrobasidium torrendii.</title>
        <authorList>
            <person name="Floudas D."/>
            <person name="Held B.W."/>
            <person name="Riley R."/>
            <person name="Nagy L.G."/>
            <person name="Koehler G."/>
            <person name="Ransdell A.S."/>
            <person name="Younus H."/>
            <person name="Chow J."/>
            <person name="Chiniquy J."/>
            <person name="Lipzen A."/>
            <person name="Tritt A."/>
            <person name="Sun H."/>
            <person name="Haridas S."/>
            <person name="LaButti K."/>
            <person name="Ohm R.A."/>
            <person name="Kues U."/>
            <person name="Blanchette R.A."/>
            <person name="Grigoriev I.V."/>
            <person name="Minto R.E."/>
            <person name="Hibbett D.S."/>
        </authorList>
    </citation>
    <scope>NUCLEOTIDE SEQUENCE [LARGE SCALE GENOMIC DNA]</scope>
    <source>
        <strain evidence="6 7">FP15055 ss-10</strain>
    </source>
</reference>
<feature type="region of interest" description="Disordered" evidence="4">
    <location>
        <begin position="463"/>
        <end position="535"/>
    </location>
</feature>
<accession>A0A0D7BMK0</accession>
<feature type="compositionally biased region" description="Polar residues" evidence="4">
    <location>
        <begin position="849"/>
        <end position="867"/>
    </location>
</feature>
<gene>
    <name evidence="6" type="ORF">CYLTODRAFT_97313</name>
</gene>
<dbReference type="InterPro" id="IPR001789">
    <property type="entry name" value="Sig_transdc_resp-reg_receiver"/>
</dbReference>
<dbReference type="PANTHER" id="PTHR43719">
    <property type="entry name" value="TWO-COMPONENT HISTIDINE KINASE"/>
    <property type="match status" value="1"/>
</dbReference>
<evidence type="ECO:0000256" key="1">
    <source>
        <dbReference type="ARBA" id="ARBA00022553"/>
    </source>
</evidence>